<comment type="caution">
    <text evidence="5">The sequence shown here is derived from an EMBL/GenBank/DDBJ whole genome shotgun (WGS) entry which is preliminary data.</text>
</comment>
<accession>A0A8J2Z9S0</accession>
<dbReference type="NCBIfam" id="TIGR02423">
    <property type="entry name" value="protocat_alph"/>
    <property type="match status" value="1"/>
</dbReference>
<dbReference type="PANTHER" id="PTHR33711:SF9">
    <property type="entry name" value="PROTOCATECHUATE 3,4-DIOXYGENASE ALPHA CHAIN"/>
    <property type="match status" value="1"/>
</dbReference>
<dbReference type="AlphaFoldDB" id="A0A8J2Z9S0"/>
<dbReference type="EMBL" id="BMKS01000004">
    <property type="protein sequence ID" value="GGG28442.1"/>
    <property type="molecule type" value="Genomic_DNA"/>
</dbReference>
<dbReference type="InterPro" id="IPR015889">
    <property type="entry name" value="Intradiol_dOase_core"/>
</dbReference>
<name>A0A8J2Z9S0_9PROT</name>
<dbReference type="SUPFAM" id="SSF49482">
    <property type="entry name" value="Aromatic compound dioxygenase"/>
    <property type="match status" value="1"/>
</dbReference>
<dbReference type="PANTHER" id="PTHR33711">
    <property type="entry name" value="DIOXYGENASE, PUTATIVE (AFU_ORTHOLOGUE AFUA_2G02910)-RELATED"/>
    <property type="match status" value="1"/>
</dbReference>
<feature type="domain" description="Intradiol ring-cleavage dioxygenases" evidence="4">
    <location>
        <begin position="43"/>
        <end position="71"/>
    </location>
</feature>
<organism evidence="5 6">
    <name type="scientific">Caldovatus sediminis</name>
    <dbReference type="NCBI Taxonomy" id="2041189"/>
    <lineage>
        <taxon>Bacteria</taxon>
        <taxon>Pseudomonadati</taxon>
        <taxon>Pseudomonadota</taxon>
        <taxon>Alphaproteobacteria</taxon>
        <taxon>Acetobacterales</taxon>
        <taxon>Roseomonadaceae</taxon>
        <taxon>Caldovatus</taxon>
    </lineage>
</organism>
<dbReference type="Pfam" id="PF00775">
    <property type="entry name" value="Dioxygenase_C"/>
    <property type="match status" value="1"/>
</dbReference>
<keyword evidence="3" id="KW-0560">Oxidoreductase</keyword>
<dbReference type="InterPro" id="IPR012786">
    <property type="entry name" value="Protocat_dOase_a"/>
</dbReference>
<keyword evidence="2" id="KW-0223">Dioxygenase</keyword>
<dbReference type="CDD" id="cd03463">
    <property type="entry name" value="3_4-PCD_alpha"/>
    <property type="match status" value="1"/>
</dbReference>
<evidence type="ECO:0000313" key="5">
    <source>
        <dbReference type="EMBL" id="GGG28442.1"/>
    </source>
</evidence>
<protein>
    <submittedName>
        <fullName evidence="5">Protocatechuate 3,4-dioxygenase subunit alpha</fullName>
    </submittedName>
</protein>
<evidence type="ECO:0000256" key="1">
    <source>
        <dbReference type="ARBA" id="ARBA00007825"/>
    </source>
</evidence>
<dbReference type="RefSeq" id="WP_188899450.1">
    <property type="nucleotide sequence ID" value="NZ_BMKS01000004.1"/>
</dbReference>
<dbReference type="InterPro" id="IPR050770">
    <property type="entry name" value="Intradiol_RC_Dioxygenase"/>
</dbReference>
<proteinExistence type="inferred from homology"/>
<keyword evidence="6" id="KW-1185">Reference proteome</keyword>
<dbReference type="GO" id="GO:0008199">
    <property type="term" value="F:ferric iron binding"/>
    <property type="evidence" value="ECO:0007669"/>
    <property type="project" value="InterPro"/>
</dbReference>
<evidence type="ECO:0000256" key="3">
    <source>
        <dbReference type="ARBA" id="ARBA00023002"/>
    </source>
</evidence>
<evidence type="ECO:0000259" key="4">
    <source>
        <dbReference type="PROSITE" id="PS00083"/>
    </source>
</evidence>
<dbReference type="Gene3D" id="2.60.130.10">
    <property type="entry name" value="Aromatic compound dioxygenase"/>
    <property type="match status" value="1"/>
</dbReference>
<dbReference type="Proteomes" id="UP000597507">
    <property type="component" value="Unassembled WGS sequence"/>
</dbReference>
<gene>
    <name evidence="5" type="primary">pcaG</name>
    <name evidence="5" type="ORF">GCM10010964_15440</name>
</gene>
<dbReference type="PROSITE" id="PS00083">
    <property type="entry name" value="INTRADIOL_DIOXYGENAS"/>
    <property type="match status" value="1"/>
</dbReference>
<sequence>MTAATASQTAGPYWHLIDFPEWADLLRADGPNAGVTGGERIVLTGRVTDGQGAPVADAMVEIWQADPEGRYDGAFHGFGRCGTDADGMFRFVTLKPGPVPGRGNQTQAPHVVLSIFARGLLKQLVTRLYFAGEALNENDPVLQAIEPARRGTLIARRTAAPGEWRLDIRLQGEGETVFLDV</sequence>
<comment type="similarity">
    <text evidence="1">Belongs to the intradiol ring-cleavage dioxygenase family.</text>
</comment>
<evidence type="ECO:0000313" key="6">
    <source>
        <dbReference type="Proteomes" id="UP000597507"/>
    </source>
</evidence>
<dbReference type="InterPro" id="IPR000627">
    <property type="entry name" value="Intradiol_dOase_C"/>
</dbReference>
<reference evidence="5 6" key="1">
    <citation type="journal article" date="2014" name="Int. J. Syst. Evol. Microbiol.">
        <title>Complete genome sequence of Corynebacterium casei LMG S-19264T (=DSM 44701T), isolated from a smear-ripened cheese.</title>
        <authorList>
            <consortium name="US DOE Joint Genome Institute (JGI-PGF)"/>
            <person name="Walter F."/>
            <person name="Albersmeier A."/>
            <person name="Kalinowski J."/>
            <person name="Ruckert C."/>
        </authorList>
    </citation>
    <scope>NUCLEOTIDE SEQUENCE [LARGE SCALE GENOMIC DNA]</scope>
    <source>
        <strain evidence="5 6">CGMCC 1.16330</strain>
    </source>
</reference>
<dbReference type="GO" id="GO:0018578">
    <property type="term" value="F:protocatechuate 3,4-dioxygenase activity"/>
    <property type="evidence" value="ECO:0007669"/>
    <property type="project" value="InterPro"/>
</dbReference>
<evidence type="ECO:0000256" key="2">
    <source>
        <dbReference type="ARBA" id="ARBA00022964"/>
    </source>
</evidence>